<evidence type="ECO:0000313" key="3">
    <source>
        <dbReference type="Proteomes" id="UP001230156"/>
    </source>
</evidence>
<evidence type="ECO:0000313" key="2">
    <source>
        <dbReference type="EMBL" id="MDQ7248903.1"/>
    </source>
</evidence>
<keyword evidence="1" id="KW-0472">Membrane</keyword>
<evidence type="ECO:0000256" key="1">
    <source>
        <dbReference type="SAM" id="Phobius"/>
    </source>
</evidence>
<comment type="caution">
    <text evidence="2">The sequence shown here is derived from an EMBL/GenBank/DDBJ whole genome shotgun (WGS) entry which is preliminary data.</text>
</comment>
<protein>
    <submittedName>
        <fullName evidence="2">DUF1003 domain-containing protein</fullName>
    </submittedName>
</protein>
<dbReference type="Proteomes" id="UP001230156">
    <property type="component" value="Unassembled WGS sequence"/>
</dbReference>
<feature type="transmembrane region" description="Helical" evidence="1">
    <location>
        <begin position="95"/>
        <end position="117"/>
    </location>
</feature>
<dbReference type="PANTHER" id="PTHR41386:SF1">
    <property type="entry name" value="MEMBRANE PROTEIN"/>
    <property type="match status" value="1"/>
</dbReference>
<dbReference type="EMBL" id="JAUYVI010000004">
    <property type="protein sequence ID" value="MDQ7248903.1"/>
    <property type="molecule type" value="Genomic_DNA"/>
</dbReference>
<accession>A0ABU0YQ37</accession>
<proteinExistence type="predicted"/>
<organism evidence="2 3">
    <name type="scientific">Dongia sedimenti</name>
    <dbReference type="NCBI Taxonomy" id="3064282"/>
    <lineage>
        <taxon>Bacteria</taxon>
        <taxon>Pseudomonadati</taxon>
        <taxon>Pseudomonadota</taxon>
        <taxon>Alphaproteobacteria</taxon>
        <taxon>Rhodospirillales</taxon>
        <taxon>Dongiaceae</taxon>
        <taxon>Dongia</taxon>
    </lineage>
</organism>
<reference evidence="3" key="1">
    <citation type="submission" date="2023-08" db="EMBL/GenBank/DDBJ databases">
        <title>Rhodospirillaceae gen. nov., a novel taxon isolated from the Yangtze River Yuezi River estuary sludge.</title>
        <authorList>
            <person name="Ruan L."/>
        </authorList>
    </citation>
    <scope>NUCLEOTIDE SEQUENCE [LARGE SCALE GENOMIC DNA]</scope>
    <source>
        <strain evidence="3">R-7</strain>
    </source>
</reference>
<dbReference type="PANTHER" id="PTHR41386">
    <property type="entry name" value="INTEGRAL MEMBRANE PROTEIN-RELATED"/>
    <property type="match status" value="1"/>
</dbReference>
<keyword evidence="3" id="KW-1185">Reference proteome</keyword>
<gene>
    <name evidence="2" type="ORF">Q8A70_14555</name>
</gene>
<dbReference type="Pfam" id="PF06210">
    <property type="entry name" value="DUF1003"/>
    <property type="match status" value="1"/>
</dbReference>
<feature type="transmembrane region" description="Helical" evidence="1">
    <location>
        <begin position="69"/>
        <end position="89"/>
    </location>
</feature>
<name>A0ABU0YQ37_9PROT</name>
<dbReference type="RefSeq" id="WP_379956384.1">
    <property type="nucleotide sequence ID" value="NZ_JAUYVI010000004.1"/>
</dbReference>
<keyword evidence="1" id="KW-1133">Transmembrane helix</keyword>
<sequence length="181" mass="20443">MAHAHAPAAKARSIDSLIDQITALTEEDRTLLLQLRAERAGRQPPAPPPLTTGDRVADWIASVVGSWPFVIGQSLLLTLWILFNVYAWVQAWDPYPFILLNLMLSFQAAYTAPVILMSQNRQAILDRQDQANDYDINLKAELEIELLHHKIDLLRTKEIQLLTELVKDLSQKLAQRENPSG</sequence>
<dbReference type="InterPro" id="IPR010406">
    <property type="entry name" value="DUF1003"/>
</dbReference>
<keyword evidence="1" id="KW-0812">Transmembrane</keyword>